<dbReference type="EMBL" id="JAUSZT010000003">
    <property type="protein sequence ID" value="MDQ0998414.1"/>
    <property type="molecule type" value="Genomic_DNA"/>
</dbReference>
<dbReference type="InterPro" id="IPR005280">
    <property type="entry name" value="Homoserine_kinase_II"/>
</dbReference>
<proteinExistence type="inferred from homology"/>
<dbReference type="InterPro" id="IPR011009">
    <property type="entry name" value="Kinase-like_dom_sf"/>
</dbReference>
<comment type="caution">
    <text evidence="11">The sequence shown here is derived from an EMBL/GenBank/DDBJ whole genome shotgun (WGS) entry which is preliminary data.</text>
</comment>
<gene>
    <name evidence="8" type="primary">thrB</name>
    <name evidence="11" type="ORF">QFZ34_003596</name>
</gene>
<dbReference type="GO" id="GO:0004413">
    <property type="term" value="F:homoserine kinase activity"/>
    <property type="evidence" value="ECO:0007669"/>
    <property type="project" value="UniProtKB-EC"/>
</dbReference>
<dbReference type="RefSeq" id="WP_307283352.1">
    <property type="nucleotide sequence ID" value="NZ_JAUSZT010000003.1"/>
</dbReference>
<dbReference type="SUPFAM" id="SSF56112">
    <property type="entry name" value="Protein kinase-like (PK-like)"/>
    <property type="match status" value="1"/>
</dbReference>
<evidence type="ECO:0000256" key="2">
    <source>
        <dbReference type="ARBA" id="ARBA00022679"/>
    </source>
</evidence>
<dbReference type="Proteomes" id="UP001237780">
    <property type="component" value="Unassembled WGS sequence"/>
</dbReference>
<accession>A0ABU0SCE1</accession>
<keyword evidence="12" id="KW-1185">Reference proteome</keyword>
<reference evidence="11 12" key="1">
    <citation type="submission" date="2023-07" db="EMBL/GenBank/DDBJ databases">
        <title>Comparative genomics of wheat-associated soil bacteria to identify genetic determinants of phenazine resistance.</title>
        <authorList>
            <person name="Mouncey N."/>
        </authorList>
    </citation>
    <scope>NUCLEOTIDE SEQUENCE [LARGE SCALE GENOMIC DNA]</scope>
    <source>
        <strain evidence="11 12">W4I11</strain>
    </source>
</reference>
<sequence length="326" mass="36684">MAVYTDINEIELAQFLKNYDIGELLSYKGIAEGVENSNYLLHTSRAAFILTLYEKRVDSSDLPFFLGLMEHLAGKGISCPLPVVQKSGSNIGELAGRPAAIVTFLEGMWMRRPTVQHCAALGEALARMHLAGEDFPMRRKNALSVESWRPLWNNSRTDADQVEAGLTKETEEDLLFLEKNWPSHLPSGVIHADLFPDNVFFLGSKLSGIIDFYFACTDLLAYDVAVCLNAWCFEKDNSFNLTKGTALLRGYNAVRPLSKEEAASLPVLARGSALRFMLTRLYDWLNTPEGSFVVKKDPREYLRRMRFHRQISSPEEYGLAFEGQKA</sequence>
<dbReference type="InterPro" id="IPR050249">
    <property type="entry name" value="Pseudomonas-type_ThrB"/>
</dbReference>
<keyword evidence="3 8" id="KW-0791">Threonine biosynthesis</keyword>
<keyword evidence="4 8" id="KW-0547">Nucleotide-binding</keyword>
<name>A0ABU0SCE1_9HYPH</name>
<comment type="similarity">
    <text evidence="7 8">Belongs to the pseudomonas-type ThrB family.</text>
</comment>
<keyword evidence="6 8" id="KW-0067">ATP-binding</keyword>
<evidence type="ECO:0000313" key="11">
    <source>
        <dbReference type="EMBL" id="MDQ0998414.1"/>
    </source>
</evidence>
<evidence type="ECO:0000256" key="5">
    <source>
        <dbReference type="ARBA" id="ARBA00022777"/>
    </source>
</evidence>
<dbReference type="EC" id="2.7.1.39" evidence="8 9"/>
<comment type="pathway">
    <text evidence="8">Amino-acid biosynthesis; L-threonine biosynthesis; L-threonine from L-aspartate: step 4/5.</text>
</comment>
<evidence type="ECO:0000256" key="1">
    <source>
        <dbReference type="ARBA" id="ARBA00022605"/>
    </source>
</evidence>
<evidence type="ECO:0000256" key="3">
    <source>
        <dbReference type="ARBA" id="ARBA00022697"/>
    </source>
</evidence>
<organism evidence="11 12">
    <name type="scientific">Phyllobacterium ifriqiyense</name>
    <dbReference type="NCBI Taxonomy" id="314238"/>
    <lineage>
        <taxon>Bacteria</taxon>
        <taxon>Pseudomonadati</taxon>
        <taxon>Pseudomonadota</taxon>
        <taxon>Alphaproteobacteria</taxon>
        <taxon>Hyphomicrobiales</taxon>
        <taxon>Phyllobacteriaceae</taxon>
        <taxon>Phyllobacterium</taxon>
    </lineage>
</organism>
<evidence type="ECO:0000256" key="8">
    <source>
        <dbReference type="HAMAP-Rule" id="MF_00301"/>
    </source>
</evidence>
<protein>
    <recommendedName>
        <fullName evidence="8 9">Homoserine kinase</fullName>
        <shortName evidence="8">HK</shortName>
        <shortName evidence="8">HSK</shortName>
        <ecNumber evidence="8 9">2.7.1.39</ecNumber>
    </recommendedName>
</protein>
<dbReference type="InterPro" id="IPR002575">
    <property type="entry name" value="Aminoglycoside_PTrfase"/>
</dbReference>
<dbReference type="NCBIfam" id="TIGR00938">
    <property type="entry name" value="thrB_alt"/>
    <property type="match status" value="1"/>
</dbReference>
<evidence type="ECO:0000256" key="4">
    <source>
        <dbReference type="ARBA" id="ARBA00022741"/>
    </source>
</evidence>
<dbReference type="PANTHER" id="PTHR21064">
    <property type="entry name" value="AMINOGLYCOSIDE PHOSPHOTRANSFERASE DOMAIN-CONTAINING PROTEIN-RELATED"/>
    <property type="match status" value="1"/>
</dbReference>
<dbReference type="HAMAP" id="MF_00301">
    <property type="entry name" value="Homoser_kinase_2"/>
    <property type="match status" value="1"/>
</dbReference>
<dbReference type="Gene3D" id="3.90.1200.10">
    <property type="match status" value="1"/>
</dbReference>
<feature type="domain" description="Aminoglycoside phosphotransferase" evidence="10">
    <location>
        <begin position="27"/>
        <end position="257"/>
    </location>
</feature>
<evidence type="ECO:0000256" key="6">
    <source>
        <dbReference type="ARBA" id="ARBA00022840"/>
    </source>
</evidence>
<evidence type="ECO:0000259" key="10">
    <source>
        <dbReference type="Pfam" id="PF01636"/>
    </source>
</evidence>
<keyword evidence="2 8" id="KW-0808">Transferase</keyword>
<evidence type="ECO:0000256" key="9">
    <source>
        <dbReference type="NCBIfam" id="TIGR00938"/>
    </source>
</evidence>
<evidence type="ECO:0000256" key="7">
    <source>
        <dbReference type="ARBA" id="ARBA00038240"/>
    </source>
</evidence>
<dbReference type="PANTHER" id="PTHR21064:SF6">
    <property type="entry name" value="AMINOGLYCOSIDE PHOSPHOTRANSFERASE DOMAIN-CONTAINING PROTEIN"/>
    <property type="match status" value="1"/>
</dbReference>
<dbReference type="NCBIfam" id="NF003558">
    <property type="entry name" value="PRK05231.1"/>
    <property type="match status" value="1"/>
</dbReference>
<evidence type="ECO:0000313" key="12">
    <source>
        <dbReference type="Proteomes" id="UP001237780"/>
    </source>
</evidence>
<dbReference type="Pfam" id="PF01636">
    <property type="entry name" value="APH"/>
    <property type="match status" value="1"/>
</dbReference>
<dbReference type="CDD" id="cd05153">
    <property type="entry name" value="HomoserineK_II"/>
    <property type="match status" value="1"/>
</dbReference>
<dbReference type="Gene3D" id="3.30.200.20">
    <property type="entry name" value="Phosphorylase Kinase, domain 1"/>
    <property type="match status" value="1"/>
</dbReference>
<keyword evidence="1 8" id="KW-0028">Amino-acid biosynthesis</keyword>
<keyword evidence="5 8" id="KW-0418">Kinase</keyword>
<comment type="catalytic activity">
    <reaction evidence="8">
        <text>L-homoserine + ATP = O-phospho-L-homoserine + ADP + H(+)</text>
        <dbReference type="Rhea" id="RHEA:13985"/>
        <dbReference type="ChEBI" id="CHEBI:15378"/>
        <dbReference type="ChEBI" id="CHEBI:30616"/>
        <dbReference type="ChEBI" id="CHEBI:57476"/>
        <dbReference type="ChEBI" id="CHEBI:57590"/>
        <dbReference type="ChEBI" id="CHEBI:456216"/>
        <dbReference type="EC" id="2.7.1.39"/>
    </reaction>
</comment>